<keyword evidence="2" id="KW-1185">Reference proteome</keyword>
<name>A0A2Z7B4Z6_9LAMI</name>
<evidence type="ECO:0000313" key="1">
    <source>
        <dbReference type="EMBL" id="KZV29018.1"/>
    </source>
</evidence>
<dbReference type="EMBL" id="KV009770">
    <property type="protein sequence ID" value="KZV29018.1"/>
    <property type="molecule type" value="Genomic_DNA"/>
</dbReference>
<dbReference type="AlphaFoldDB" id="A0A2Z7B4Z6"/>
<accession>A0A2Z7B4Z6</accession>
<dbReference type="Proteomes" id="UP000250235">
    <property type="component" value="Unassembled WGS sequence"/>
</dbReference>
<protein>
    <submittedName>
        <fullName evidence="1">Uncharacterized protein</fullName>
    </submittedName>
</protein>
<gene>
    <name evidence="1" type="ORF">F511_43931</name>
</gene>
<proteinExistence type="predicted"/>
<sequence>MTTHIPENVVKLPPQGIEPGSPGLLPKVHLPCLVIPLISVGSVHSCDPSPLESFQEPLIVRATSGTGDYSPPFEPRTSNAHQLPLGSSPNHTVLREEPLIVRATSGTGDYSPPFEPRTSNAHQLPLGSSPNHTVLREIGVAPLPPAITFGKAASARSYNLHCITAVNVPVMLNDLKSFNLYEYVSFMYNRESARSEYSLLKNLKRSLCTDITRIPN</sequence>
<organism evidence="1 2">
    <name type="scientific">Dorcoceras hygrometricum</name>
    <dbReference type="NCBI Taxonomy" id="472368"/>
    <lineage>
        <taxon>Eukaryota</taxon>
        <taxon>Viridiplantae</taxon>
        <taxon>Streptophyta</taxon>
        <taxon>Embryophyta</taxon>
        <taxon>Tracheophyta</taxon>
        <taxon>Spermatophyta</taxon>
        <taxon>Magnoliopsida</taxon>
        <taxon>eudicotyledons</taxon>
        <taxon>Gunneridae</taxon>
        <taxon>Pentapetalae</taxon>
        <taxon>asterids</taxon>
        <taxon>lamiids</taxon>
        <taxon>Lamiales</taxon>
        <taxon>Gesneriaceae</taxon>
        <taxon>Didymocarpoideae</taxon>
        <taxon>Trichosporeae</taxon>
        <taxon>Loxocarpinae</taxon>
        <taxon>Dorcoceras</taxon>
    </lineage>
</organism>
<reference evidence="1 2" key="1">
    <citation type="journal article" date="2015" name="Proc. Natl. Acad. Sci. U.S.A.">
        <title>The resurrection genome of Boea hygrometrica: A blueprint for survival of dehydration.</title>
        <authorList>
            <person name="Xiao L."/>
            <person name="Yang G."/>
            <person name="Zhang L."/>
            <person name="Yang X."/>
            <person name="Zhao S."/>
            <person name="Ji Z."/>
            <person name="Zhou Q."/>
            <person name="Hu M."/>
            <person name="Wang Y."/>
            <person name="Chen M."/>
            <person name="Xu Y."/>
            <person name="Jin H."/>
            <person name="Xiao X."/>
            <person name="Hu G."/>
            <person name="Bao F."/>
            <person name="Hu Y."/>
            <person name="Wan P."/>
            <person name="Li L."/>
            <person name="Deng X."/>
            <person name="Kuang T."/>
            <person name="Xiang C."/>
            <person name="Zhu J.K."/>
            <person name="Oliver M.J."/>
            <person name="He Y."/>
        </authorList>
    </citation>
    <scope>NUCLEOTIDE SEQUENCE [LARGE SCALE GENOMIC DNA]</scope>
    <source>
        <strain evidence="2">cv. XS01</strain>
    </source>
</reference>
<evidence type="ECO:0000313" key="2">
    <source>
        <dbReference type="Proteomes" id="UP000250235"/>
    </source>
</evidence>